<evidence type="ECO:0000313" key="4">
    <source>
        <dbReference type="EMBL" id="WPJ96437.1"/>
    </source>
</evidence>
<keyword evidence="5" id="KW-1185">Reference proteome</keyword>
<name>A0ABZ0RK48_9BACT</name>
<feature type="region of interest" description="Disordered" evidence="1">
    <location>
        <begin position="356"/>
        <end position="380"/>
    </location>
</feature>
<dbReference type="PANTHER" id="PTHR35812:SF1">
    <property type="entry name" value="LIPOPROTEIN"/>
    <property type="match status" value="1"/>
</dbReference>
<feature type="domain" description="Lcl C-terminal" evidence="3">
    <location>
        <begin position="68"/>
        <end position="211"/>
    </location>
</feature>
<gene>
    <name evidence="4" type="ORF">SH580_01815</name>
</gene>
<dbReference type="PANTHER" id="PTHR35812">
    <property type="entry name" value="LIPOPROTEIN"/>
    <property type="match status" value="1"/>
</dbReference>
<evidence type="ECO:0000256" key="2">
    <source>
        <dbReference type="SAM" id="SignalP"/>
    </source>
</evidence>
<dbReference type="InterPro" id="IPR011460">
    <property type="entry name" value="Lcl_C"/>
</dbReference>
<dbReference type="Proteomes" id="UP001324993">
    <property type="component" value="Chromosome"/>
</dbReference>
<protein>
    <submittedName>
        <fullName evidence="4">DUF1566 domain-containing protein</fullName>
    </submittedName>
</protein>
<proteinExistence type="predicted"/>
<feature type="region of interest" description="Disordered" evidence="1">
    <location>
        <begin position="43"/>
        <end position="65"/>
    </location>
</feature>
<feature type="chain" id="PRO_5047314040" evidence="2">
    <location>
        <begin position="20"/>
        <end position="402"/>
    </location>
</feature>
<reference evidence="4 5" key="1">
    <citation type="submission" date="2023-11" db="EMBL/GenBank/DDBJ databases">
        <title>Coraliomargarita sp. nov., isolated from marine algae.</title>
        <authorList>
            <person name="Lee J.K."/>
            <person name="Baek J.H."/>
            <person name="Kim J.M."/>
            <person name="Choi D.G."/>
            <person name="Jeon C.O."/>
        </authorList>
    </citation>
    <scope>NUCLEOTIDE SEQUENCE [LARGE SCALE GENOMIC DNA]</scope>
    <source>
        <strain evidence="4 5">J2-16</strain>
    </source>
</reference>
<feature type="domain" description="Lcl C-terminal" evidence="3">
    <location>
        <begin position="227"/>
        <end position="342"/>
    </location>
</feature>
<dbReference type="RefSeq" id="WP_319833296.1">
    <property type="nucleotide sequence ID" value="NZ_CP138858.1"/>
</dbReference>
<keyword evidence="2" id="KW-0732">Signal</keyword>
<dbReference type="Pfam" id="PF07603">
    <property type="entry name" value="Lcl_C"/>
    <property type="match status" value="2"/>
</dbReference>
<sequence>MQSLTALFLSLCATSIASAVSYPIVDTAQEHFYDARQVIEPPQQGEPYYGQDAQYAGHTPSYQDNHDGTISDRVTGLMWTKNPGSKKTYAAALAGASKCRVGGYQDWRLPTIKELYSLIQMNGTDPNPRATSSDSLTPFINTDYFNFQYGNTKMGERIIDSQFASSTLYVSTTMKGAKTDFGVNFADGRIKGYGLLDPRGREKTFYVLYVRGNPNYGINHFSDNLDGTITDTATGLTWMQTDSGESMDWPSALQYAEEMEHAGYSDWRLPNAKELQSIIDYTRSPDTTNSAAIHPLFKCTEIVNEQGIKDYGHYWSSSTHLSTRGAAQAVYFAFGRSLGYMKDRISGNGAWLDVHGAGSQRSDPKIGDPAKFPQGRGPQGDAIRIYNKVRLVRGGEAHVVSK</sequence>
<evidence type="ECO:0000256" key="1">
    <source>
        <dbReference type="SAM" id="MobiDB-lite"/>
    </source>
</evidence>
<organism evidence="4 5">
    <name type="scientific">Coraliomargarita algicola</name>
    <dbReference type="NCBI Taxonomy" id="3092156"/>
    <lineage>
        <taxon>Bacteria</taxon>
        <taxon>Pseudomonadati</taxon>
        <taxon>Verrucomicrobiota</taxon>
        <taxon>Opitutia</taxon>
        <taxon>Puniceicoccales</taxon>
        <taxon>Coraliomargaritaceae</taxon>
        <taxon>Coraliomargarita</taxon>
    </lineage>
</organism>
<evidence type="ECO:0000313" key="5">
    <source>
        <dbReference type="Proteomes" id="UP001324993"/>
    </source>
</evidence>
<dbReference type="EMBL" id="CP138858">
    <property type="protein sequence ID" value="WPJ96437.1"/>
    <property type="molecule type" value="Genomic_DNA"/>
</dbReference>
<accession>A0ABZ0RK48</accession>
<evidence type="ECO:0000259" key="3">
    <source>
        <dbReference type="Pfam" id="PF07603"/>
    </source>
</evidence>
<feature type="signal peptide" evidence="2">
    <location>
        <begin position="1"/>
        <end position="19"/>
    </location>
</feature>